<sequence>MPQHSAAPDDEPAATGETSIDAPRSMREYVNYTLINSVPPIVGYYGLRLFGVPPYLALVGAIATGTAQGVFNMLRKRKFEPVNGLMIVGAACSLAIALVTKNPRLVQALELIPASLFVYSTAISGLVRRPTSKKLTGAMIPSLADGALPGRGWTQQDIREWHGLHTRLCVRLGILCGLFPFVALFWIFTLPVDISQILIVAVGPTLLVVSIAAAVALLRRFIVRSDEAAARRAGQPAAAAPRQSA</sequence>
<name>A0A7I7YQD7_9MYCO</name>
<proteinExistence type="predicted"/>
<dbReference type="Proteomes" id="UP000467105">
    <property type="component" value="Chromosome"/>
</dbReference>
<dbReference type="RefSeq" id="WP_085268843.1">
    <property type="nucleotide sequence ID" value="NZ_AP022614.1"/>
</dbReference>
<gene>
    <name evidence="1" type="ORF">MPRM_04240</name>
</gene>
<dbReference type="EMBL" id="AP022614">
    <property type="protein sequence ID" value="BBZ43143.1"/>
    <property type="molecule type" value="Genomic_DNA"/>
</dbReference>
<evidence type="ECO:0000313" key="2">
    <source>
        <dbReference type="Proteomes" id="UP000467105"/>
    </source>
</evidence>
<accession>A0A7I7YQD7</accession>
<dbReference type="NCBIfam" id="NF041646">
    <property type="entry name" value="VC0807_fam"/>
    <property type="match status" value="1"/>
</dbReference>
<evidence type="ECO:0000313" key="1">
    <source>
        <dbReference type="EMBL" id="BBZ43143.1"/>
    </source>
</evidence>
<keyword evidence="2" id="KW-1185">Reference proteome</keyword>
<reference evidence="1 2" key="1">
    <citation type="journal article" date="2019" name="Emerg. Microbes Infect.">
        <title>Comprehensive subspecies identification of 175 nontuberculous mycobacteria species based on 7547 genomic profiles.</title>
        <authorList>
            <person name="Matsumoto Y."/>
            <person name="Kinjo T."/>
            <person name="Motooka D."/>
            <person name="Nabeya D."/>
            <person name="Jung N."/>
            <person name="Uechi K."/>
            <person name="Horii T."/>
            <person name="Iida T."/>
            <person name="Fujita J."/>
            <person name="Nakamura S."/>
        </authorList>
    </citation>
    <scope>NUCLEOTIDE SEQUENCE [LARGE SCALE GENOMIC DNA]</scope>
    <source>
        <strain evidence="1 2">JCM 14742</strain>
    </source>
</reference>
<dbReference type="AlphaFoldDB" id="A0A7I7YQD7"/>
<dbReference type="OrthoDB" id="4544430at2"/>
<organism evidence="1 2">
    <name type="scientific">Mycobacterium parmense</name>
    <dbReference type="NCBI Taxonomy" id="185642"/>
    <lineage>
        <taxon>Bacteria</taxon>
        <taxon>Bacillati</taxon>
        <taxon>Actinomycetota</taxon>
        <taxon>Actinomycetes</taxon>
        <taxon>Mycobacteriales</taxon>
        <taxon>Mycobacteriaceae</taxon>
        <taxon>Mycobacterium</taxon>
        <taxon>Mycobacterium simiae complex</taxon>
    </lineage>
</organism>
<protein>
    <submittedName>
        <fullName evidence="1">Uncharacterized protein</fullName>
    </submittedName>
</protein>